<dbReference type="EMBL" id="LBHU01000001">
    <property type="protein sequence ID" value="KLI65033.1"/>
    <property type="molecule type" value="Genomic_DNA"/>
</dbReference>
<accession>A0A0H0XQZ9</accession>
<dbReference type="Pfam" id="PF00072">
    <property type="entry name" value="Response_reg"/>
    <property type="match status" value="1"/>
</dbReference>
<feature type="modified residue" description="4-aspartylphosphate" evidence="1">
    <location>
        <position position="53"/>
    </location>
</feature>
<protein>
    <recommendedName>
        <fullName evidence="2">Response regulatory domain-containing protein</fullName>
    </recommendedName>
</protein>
<dbReference type="Proteomes" id="UP000053455">
    <property type="component" value="Unassembled WGS sequence"/>
</dbReference>
<dbReference type="AlphaFoldDB" id="A0A0H0XQZ9"/>
<reference evidence="3 4" key="1">
    <citation type="submission" date="2015-04" db="EMBL/GenBank/DDBJ databases">
        <title>The draft genome sequence of Erythrobacter marinus HWDM-33.</title>
        <authorList>
            <person name="Zhuang L."/>
            <person name="Liu Y."/>
            <person name="Shao Z."/>
        </authorList>
    </citation>
    <scope>NUCLEOTIDE SEQUENCE [LARGE SCALE GENOMIC DNA]</scope>
    <source>
        <strain evidence="3 4">HWDM-33</strain>
    </source>
</reference>
<dbReference type="InterPro" id="IPR011006">
    <property type="entry name" value="CheY-like_superfamily"/>
</dbReference>
<gene>
    <name evidence="3" type="ORF">AAV99_06095</name>
</gene>
<evidence type="ECO:0000313" key="3">
    <source>
        <dbReference type="EMBL" id="KLI65033.1"/>
    </source>
</evidence>
<dbReference type="STRING" id="874156.GCA_001021555_00052"/>
<feature type="domain" description="Response regulatory" evidence="2">
    <location>
        <begin position="4"/>
        <end position="115"/>
    </location>
</feature>
<keyword evidence="4" id="KW-1185">Reference proteome</keyword>
<dbReference type="NCBIfam" id="NF009972">
    <property type="entry name" value="PRK13435.1-3"/>
    <property type="match status" value="1"/>
</dbReference>
<evidence type="ECO:0000256" key="1">
    <source>
        <dbReference type="PROSITE-ProRule" id="PRU00169"/>
    </source>
</evidence>
<evidence type="ECO:0000313" key="4">
    <source>
        <dbReference type="Proteomes" id="UP000053455"/>
    </source>
</evidence>
<organism evidence="3 4">
    <name type="scientific">Aurantiacibacter marinus</name>
    <dbReference type="NCBI Taxonomy" id="874156"/>
    <lineage>
        <taxon>Bacteria</taxon>
        <taxon>Pseudomonadati</taxon>
        <taxon>Pseudomonadota</taxon>
        <taxon>Alphaproteobacteria</taxon>
        <taxon>Sphingomonadales</taxon>
        <taxon>Erythrobacteraceae</taxon>
        <taxon>Aurantiacibacter</taxon>
    </lineage>
</organism>
<dbReference type="GO" id="GO:0000160">
    <property type="term" value="P:phosphorelay signal transduction system"/>
    <property type="evidence" value="ECO:0007669"/>
    <property type="project" value="InterPro"/>
</dbReference>
<dbReference type="PATRIC" id="fig|874156.12.peg.1263"/>
<name>A0A0H0XQZ9_9SPHN</name>
<evidence type="ECO:0000259" key="2">
    <source>
        <dbReference type="PROSITE" id="PS50110"/>
    </source>
</evidence>
<proteinExistence type="predicted"/>
<keyword evidence="1" id="KW-0597">Phosphoprotein</keyword>
<sequence>MPSTILIIEDEIFIAADMEDVILELGHKSAGIADDMKSALAIASEDVDIALVDVNLSDGATGPIIAEKLASDFGIEIVFVTANPNQINVARTEAVGALEKPVDVSSLKEVLDYVIALRQGEKPEPPPRLRLFEN</sequence>
<dbReference type="InterPro" id="IPR001789">
    <property type="entry name" value="Sig_transdc_resp-reg_receiver"/>
</dbReference>
<dbReference type="SUPFAM" id="SSF52172">
    <property type="entry name" value="CheY-like"/>
    <property type="match status" value="1"/>
</dbReference>
<dbReference type="RefSeq" id="WP_047092909.1">
    <property type="nucleotide sequence ID" value="NZ_LBHU01000001.1"/>
</dbReference>
<dbReference type="Gene3D" id="3.40.50.2300">
    <property type="match status" value="1"/>
</dbReference>
<dbReference type="PROSITE" id="PS50110">
    <property type="entry name" value="RESPONSE_REGULATORY"/>
    <property type="match status" value="1"/>
</dbReference>
<dbReference type="OrthoDB" id="7060229at2"/>
<comment type="caution">
    <text evidence="3">The sequence shown here is derived from an EMBL/GenBank/DDBJ whole genome shotgun (WGS) entry which is preliminary data.</text>
</comment>
<dbReference type="SMART" id="SM00448">
    <property type="entry name" value="REC"/>
    <property type="match status" value="1"/>
</dbReference>